<keyword evidence="3" id="KW-1185">Reference proteome</keyword>
<organism evidence="2 3">
    <name type="scientific">Saguinus oedipus</name>
    <name type="common">Cotton-top tamarin</name>
    <name type="synonym">Oedipomidas oedipus</name>
    <dbReference type="NCBI Taxonomy" id="9490"/>
    <lineage>
        <taxon>Eukaryota</taxon>
        <taxon>Metazoa</taxon>
        <taxon>Chordata</taxon>
        <taxon>Craniata</taxon>
        <taxon>Vertebrata</taxon>
        <taxon>Euteleostomi</taxon>
        <taxon>Mammalia</taxon>
        <taxon>Eutheria</taxon>
        <taxon>Euarchontoglires</taxon>
        <taxon>Primates</taxon>
        <taxon>Haplorrhini</taxon>
        <taxon>Platyrrhini</taxon>
        <taxon>Cebidae</taxon>
        <taxon>Callitrichinae</taxon>
        <taxon>Saguinus</taxon>
    </lineage>
</organism>
<name>A0ABQ9TMI5_SAGOE</name>
<dbReference type="EMBL" id="JASSZA010000020">
    <property type="protein sequence ID" value="KAK2085969.1"/>
    <property type="molecule type" value="Genomic_DNA"/>
</dbReference>
<feature type="compositionally biased region" description="Pro residues" evidence="1">
    <location>
        <begin position="75"/>
        <end position="86"/>
    </location>
</feature>
<evidence type="ECO:0000313" key="2">
    <source>
        <dbReference type="EMBL" id="KAK2085969.1"/>
    </source>
</evidence>
<sequence length="195" mass="20947">MHRLLESARKAQLRGRTLREPPLFLHPPPTPALSLRAAPQGWGSLRRQECSYPKTPRPRPAWEGSEESTGASPAGPSPPAAIPPQAPSRAAAPSLRRRRRPEAGTGAEPRVRRNPDSRGILQPSRGRPGQQVGGLKVTAGRPGYGGLRSPFEPRSGAKTRARPHYPSRKPTLGLRQEPARGDASARGAGVLGTWC</sequence>
<protein>
    <submittedName>
        <fullName evidence="2">Uncharacterized protein</fullName>
    </submittedName>
</protein>
<proteinExistence type="predicted"/>
<reference evidence="2 3" key="1">
    <citation type="submission" date="2023-05" db="EMBL/GenBank/DDBJ databases">
        <title>B98-5 Cell Line De Novo Hybrid Assembly: An Optical Mapping Approach.</title>
        <authorList>
            <person name="Kananen K."/>
            <person name="Auerbach J.A."/>
            <person name="Kautto E."/>
            <person name="Blachly J.S."/>
        </authorList>
    </citation>
    <scope>NUCLEOTIDE SEQUENCE [LARGE SCALE GENOMIC DNA]</scope>
    <source>
        <strain evidence="2">B95-8</strain>
        <tissue evidence="2">Cell line</tissue>
    </source>
</reference>
<comment type="caution">
    <text evidence="2">The sequence shown here is derived from an EMBL/GenBank/DDBJ whole genome shotgun (WGS) entry which is preliminary data.</text>
</comment>
<feature type="region of interest" description="Disordered" evidence="1">
    <location>
        <begin position="1"/>
        <end position="195"/>
    </location>
</feature>
<evidence type="ECO:0000256" key="1">
    <source>
        <dbReference type="SAM" id="MobiDB-lite"/>
    </source>
</evidence>
<evidence type="ECO:0000313" key="3">
    <source>
        <dbReference type="Proteomes" id="UP001266305"/>
    </source>
</evidence>
<accession>A0ABQ9TMI5</accession>
<gene>
    <name evidence="2" type="ORF">P7K49_035394</name>
</gene>
<feature type="compositionally biased region" description="Basic residues" evidence="1">
    <location>
        <begin position="157"/>
        <end position="167"/>
    </location>
</feature>
<dbReference type="Proteomes" id="UP001266305">
    <property type="component" value="Unassembled WGS sequence"/>
</dbReference>